<protein>
    <submittedName>
        <fullName evidence="1">Uncharacterized protein</fullName>
    </submittedName>
</protein>
<sequence>MLPEVSWPVEF</sequence>
<organism evidence="1">
    <name type="scientific">Rhizophora mucronata</name>
    <name type="common">Asiatic mangrove</name>
    <dbReference type="NCBI Taxonomy" id="61149"/>
    <lineage>
        <taxon>Eukaryota</taxon>
        <taxon>Viridiplantae</taxon>
        <taxon>Streptophyta</taxon>
        <taxon>Embryophyta</taxon>
        <taxon>Tracheophyta</taxon>
        <taxon>Spermatophyta</taxon>
        <taxon>Magnoliopsida</taxon>
        <taxon>eudicotyledons</taxon>
        <taxon>Gunneridae</taxon>
        <taxon>Pentapetalae</taxon>
        <taxon>rosids</taxon>
        <taxon>fabids</taxon>
        <taxon>Malpighiales</taxon>
        <taxon>Rhizophoraceae</taxon>
        <taxon>Rhizophora</taxon>
    </lineage>
</organism>
<reference evidence="1" key="1">
    <citation type="submission" date="2018-02" db="EMBL/GenBank/DDBJ databases">
        <title>Rhizophora mucronata_Transcriptome.</title>
        <authorList>
            <person name="Meera S.P."/>
            <person name="Sreeshan A."/>
            <person name="Augustine A."/>
        </authorList>
    </citation>
    <scope>NUCLEOTIDE SEQUENCE</scope>
    <source>
        <tissue evidence="1">Leaf</tissue>
    </source>
</reference>
<name>A0A2P2PJI3_RHIMU</name>
<proteinExistence type="predicted"/>
<dbReference type="EMBL" id="GGEC01074420">
    <property type="protein sequence ID" value="MBX54904.1"/>
    <property type="molecule type" value="Transcribed_RNA"/>
</dbReference>
<accession>A0A2P2PJI3</accession>
<evidence type="ECO:0000313" key="1">
    <source>
        <dbReference type="EMBL" id="MBX54904.1"/>
    </source>
</evidence>